<protein>
    <submittedName>
        <fullName evidence="2">Uncharacterized protein</fullName>
    </submittedName>
</protein>
<proteinExistence type="predicted"/>
<evidence type="ECO:0000313" key="2">
    <source>
        <dbReference type="EMBL" id="CAA9292874.1"/>
    </source>
</evidence>
<evidence type="ECO:0000256" key="1">
    <source>
        <dbReference type="SAM" id="MobiDB-lite"/>
    </source>
</evidence>
<sequence length="96" mass="11198">GRLARRRPRGPGALARRRRRAQPVGPHLVLRPRADERVRHRHRQVLRQRPARGHPAAPLPRRHRLPARPGRHGAGDLPGRDRELLRRRRLPRRADG</sequence>
<feature type="non-terminal residue" evidence="2">
    <location>
        <position position="96"/>
    </location>
</feature>
<organism evidence="2">
    <name type="scientific">uncultured Friedmanniella sp</name>
    <dbReference type="NCBI Taxonomy" id="335381"/>
    <lineage>
        <taxon>Bacteria</taxon>
        <taxon>Bacillati</taxon>
        <taxon>Actinomycetota</taxon>
        <taxon>Actinomycetes</taxon>
        <taxon>Propionibacteriales</taxon>
        <taxon>Nocardioidaceae</taxon>
        <taxon>Friedmanniella</taxon>
        <taxon>environmental samples</taxon>
    </lineage>
</organism>
<feature type="compositionally biased region" description="Basic residues" evidence="1">
    <location>
        <begin position="85"/>
        <end position="96"/>
    </location>
</feature>
<accession>A0A6J4K1F9</accession>
<feature type="compositionally biased region" description="Basic residues" evidence="1">
    <location>
        <begin position="39"/>
        <end position="52"/>
    </location>
</feature>
<reference evidence="2" key="1">
    <citation type="submission" date="2020-02" db="EMBL/GenBank/DDBJ databases">
        <authorList>
            <person name="Meier V. D."/>
        </authorList>
    </citation>
    <scope>NUCLEOTIDE SEQUENCE</scope>
    <source>
        <strain evidence="2">AVDCRST_MAG61</strain>
    </source>
</reference>
<name>A0A6J4K1F9_9ACTN</name>
<dbReference type="EMBL" id="CADCTT010000047">
    <property type="protein sequence ID" value="CAA9292874.1"/>
    <property type="molecule type" value="Genomic_DNA"/>
</dbReference>
<feature type="compositionally biased region" description="Basic residues" evidence="1">
    <location>
        <begin position="60"/>
        <end position="71"/>
    </location>
</feature>
<feature type="non-terminal residue" evidence="2">
    <location>
        <position position="1"/>
    </location>
</feature>
<dbReference type="AlphaFoldDB" id="A0A6J4K1F9"/>
<gene>
    <name evidence="2" type="ORF">AVDCRST_MAG61-317</name>
</gene>
<feature type="region of interest" description="Disordered" evidence="1">
    <location>
        <begin position="1"/>
        <end position="96"/>
    </location>
</feature>
<feature type="compositionally biased region" description="Basic residues" evidence="1">
    <location>
        <begin position="1"/>
        <end position="21"/>
    </location>
</feature>